<accession>F4G1V4</accession>
<evidence type="ECO:0000313" key="1">
    <source>
        <dbReference type="EMBL" id="AEB94843.1"/>
    </source>
</evidence>
<dbReference type="RefSeq" id="WP_013737341.1">
    <property type="nucleotide sequence ID" value="NC_015435.1"/>
</dbReference>
<organism evidence="1 2">
    <name type="scientific">Metallosphaera cuprina (strain Ar-4)</name>
    <dbReference type="NCBI Taxonomy" id="1006006"/>
    <lineage>
        <taxon>Archaea</taxon>
        <taxon>Thermoproteota</taxon>
        <taxon>Thermoprotei</taxon>
        <taxon>Sulfolobales</taxon>
        <taxon>Sulfolobaceae</taxon>
        <taxon>Metallosphaera</taxon>
    </lineage>
</organism>
<dbReference type="AlphaFoldDB" id="F4G1V4"/>
<protein>
    <submittedName>
        <fullName evidence="1">Uncharacterized protein</fullName>
    </submittedName>
</protein>
<name>F4G1V4_METCR</name>
<sequence>MSIFRKKEEKNILHIDHINPQMKKAIKTLIDSGVPEVAKLYGFRYLFPRLREPIFIPYGRLDDDFKDTHEAFERILEEVDKIKDEGMQTYKTWYPTAEEINHFRFTFYSMTIEDGMKVGIAANPLASLDQDSFKLNEIGDEVRGKKVLILSSALAGQVVNTKSVFSNSSAVEFLDIVSSREDEIIESYLWLNKNFHEKYDKDKEYDVELGRTYMRRLFSIIKSVTSPKVANNSKDKDVIILPLFIYPKGKIVGNISIMEAWNSNESFATLLRQAQYHEMEVGPVVYNVDTINSLVETYGFSAEKLIVLTDQKVPAIDRLDHLKWLKRFKVEKETDFVKILKPSG</sequence>
<evidence type="ECO:0000313" key="2">
    <source>
        <dbReference type="Proteomes" id="UP000007812"/>
    </source>
</evidence>
<keyword evidence="2" id="KW-1185">Reference proteome</keyword>
<dbReference type="KEGG" id="mcn:Mcup_0738"/>
<reference evidence="1 2" key="1">
    <citation type="journal article" date="2011" name="J. Bacteriol.">
        <title>Complete genome sequence of Metallosphaera cuprina, a metal sulfide-oxidizing archaeon from a hot spring.</title>
        <authorList>
            <person name="Liu L.J."/>
            <person name="You X.Y."/>
            <person name="Zheng H."/>
            <person name="Wang S."/>
            <person name="Jiang C.Y."/>
            <person name="Liu S.J."/>
        </authorList>
    </citation>
    <scope>NUCLEOTIDE SEQUENCE [LARGE SCALE GENOMIC DNA]</scope>
    <source>
        <strain evidence="1 2">Ar-4</strain>
    </source>
</reference>
<gene>
    <name evidence="1" type="ordered locus">Mcup_0738</name>
</gene>
<dbReference type="eggNOG" id="arCOG05922">
    <property type="taxonomic scope" value="Archaea"/>
</dbReference>
<dbReference type="OrthoDB" id="33875at2157"/>
<dbReference type="EMBL" id="CP002656">
    <property type="protein sequence ID" value="AEB94843.1"/>
    <property type="molecule type" value="Genomic_DNA"/>
</dbReference>
<dbReference type="PATRIC" id="fig|1006006.8.peg.737"/>
<dbReference type="Proteomes" id="UP000007812">
    <property type="component" value="Chromosome"/>
</dbReference>
<dbReference type="GeneID" id="10492929"/>
<dbReference type="HOGENOM" id="CLU_867721_0_0_2"/>
<proteinExistence type="predicted"/>